<organism evidence="1 2">
    <name type="scientific">Eumeta variegata</name>
    <name type="common">Bagworm moth</name>
    <name type="synonym">Eumeta japonica</name>
    <dbReference type="NCBI Taxonomy" id="151549"/>
    <lineage>
        <taxon>Eukaryota</taxon>
        <taxon>Metazoa</taxon>
        <taxon>Ecdysozoa</taxon>
        <taxon>Arthropoda</taxon>
        <taxon>Hexapoda</taxon>
        <taxon>Insecta</taxon>
        <taxon>Pterygota</taxon>
        <taxon>Neoptera</taxon>
        <taxon>Endopterygota</taxon>
        <taxon>Lepidoptera</taxon>
        <taxon>Glossata</taxon>
        <taxon>Ditrysia</taxon>
        <taxon>Tineoidea</taxon>
        <taxon>Psychidae</taxon>
        <taxon>Oiketicinae</taxon>
        <taxon>Eumeta</taxon>
    </lineage>
</organism>
<dbReference type="AlphaFoldDB" id="A0A4C1Y6F8"/>
<evidence type="ECO:0000313" key="2">
    <source>
        <dbReference type="Proteomes" id="UP000299102"/>
    </source>
</evidence>
<comment type="caution">
    <text evidence="1">The sequence shown here is derived from an EMBL/GenBank/DDBJ whole genome shotgun (WGS) entry which is preliminary data.</text>
</comment>
<protein>
    <submittedName>
        <fullName evidence="1">Uncharacterized protein</fullName>
    </submittedName>
</protein>
<sequence length="155" mass="17414">MLNVTTYLRKGNRSNCVIRCRLEAEVDVVVPQAIDNTIEMIAKLDALRHTCTKDSDALCGTKSNASREKGTVEGGFYSDKCAKICSKIVEHKLVSKIIDAVSISACVHSNVILTAANLNSHQYVIDMQNEWNREQYSPEEHRHSQTWGLNIYCQL</sequence>
<accession>A0A4C1Y6F8</accession>
<dbReference type="EMBL" id="BGZK01001059">
    <property type="protein sequence ID" value="GBP70015.1"/>
    <property type="molecule type" value="Genomic_DNA"/>
</dbReference>
<name>A0A4C1Y6F8_EUMVA</name>
<evidence type="ECO:0000313" key="1">
    <source>
        <dbReference type="EMBL" id="GBP70015.1"/>
    </source>
</evidence>
<dbReference type="Proteomes" id="UP000299102">
    <property type="component" value="Unassembled WGS sequence"/>
</dbReference>
<reference evidence="1 2" key="1">
    <citation type="journal article" date="2019" name="Commun. Biol.">
        <title>The bagworm genome reveals a unique fibroin gene that provides high tensile strength.</title>
        <authorList>
            <person name="Kono N."/>
            <person name="Nakamura H."/>
            <person name="Ohtoshi R."/>
            <person name="Tomita M."/>
            <person name="Numata K."/>
            <person name="Arakawa K."/>
        </authorList>
    </citation>
    <scope>NUCLEOTIDE SEQUENCE [LARGE SCALE GENOMIC DNA]</scope>
</reference>
<gene>
    <name evidence="1" type="ORF">EVAR_39598_1</name>
</gene>
<keyword evidence="2" id="KW-1185">Reference proteome</keyword>
<proteinExistence type="predicted"/>